<evidence type="ECO:0000313" key="2">
    <source>
        <dbReference type="EMBL" id="ADI32070.1"/>
    </source>
</evidence>
<protein>
    <submittedName>
        <fullName evidence="2">Uncharacterized protein</fullName>
    </submittedName>
</protein>
<keyword evidence="1" id="KW-0812">Transmembrane</keyword>
<dbReference type="Proteomes" id="UP000002573">
    <property type="component" value="Chromosome"/>
</dbReference>
<accession>D7D8H4</accession>
<keyword evidence="1" id="KW-0472">Membrane</keyword>
<dbReference type="InterPro" id="IPR058286">
    <property type="entry name" value="DUF7980"/>
</dbReference>
<dbReference type="OrthoDB" id="290724at2157"/>
<keyword evidence="1" id="KW-1133">Transmembrane helix</keyword>
<feature type="transmembrane region" description="Helical" evidence="1">
    <location>
        <begin position="12"/>
        <end position="31"/>
    </location>
</feature>
<dbReference type="STRING" id="591019.Shell_0964"/>
<reference evidence="2 3" key="2">
    <citation type="journal article" date="2011" name="Stand. Genomic Sci.">
        <title>Complete genome sequence of Staphylothermus hellenicus P8.</title>
        <authorList>
            <person name="Anderson I."/>
            <person name="Wirth R."/>
            <person name="Lucas S."/>
            <person name="Copeland A."/>
            <person name="Lapidus A."/>
            <person name="Cheng J.F."/>
            <person name="Goodwin L."/>
            <person name="Pitluck S."/>
            <person name="Davenport K."/>
            <person name="Detter J.C."/>
            <person name="Han C."/>
            <person name="Tapia R."/>
            <person name="Land M."/>
            <person name="Hauser L."/>
            <person name="Pati A."/>
            <person name="Mikhailova N."/>
            <person name="Woyke T."/>
            <person name="Klenk H.P."/>
            <person name="Kyrpides N."/>
            <person name="Ivanova N."/>
        </authorList>
    </citation>
    <scope>NUCLEOTIDE SEQUENCE [LARGE SCALE GENOMIC DNA]</scope>
    <source>
        <strain evidence="3">DSM 12710 / JCM 10830 / BK20S6-10-b1 / P8</strain>
    </source>
</reference>
<reference evidence="3" key="1">
    <citation type="submission" date="2010-05" db="EMBL/GenBank/DDBJ databases">
        <title>Complete sequence of Staphylothermus hellenicus DSM 12710.</title>
        <authorList>
            <consortium name="US DOE Joint Genome Institute"/>
            <person name="Lucas S."/>
            <person name="Copeland A."/>
            <person name="Lapidus A."/>
            <person name="Cheng J.-F."/>
            <person name="Bruce D."/>
            <person name="Goodwin L."/>
            <person name="Pitluck S."/>
            <person name="Davenport K."/>
            <person name="Detter J.C."/>
            <person name="Han C."/>
            <person name="Tapia R."/>
            <person name="Larimer F."/>
            <person name="Land M."/>
            <person name="Hauser L."/>
            <person name="Kyrpides N."/>
            <person name="Mikhailova N."/>
            <person name="Anderson I.J."/>
            <person name="Woyke T."/>
        </authorList>
    </citation>
    <scope>NUCLEOTIDE SEQUENCE [LARGE SCALE GENOMIC DNA]</scope>
    <source>
        <strain evidence="3">DSM 12710 / JCM 10830 / BK20S6-10-b1 / P8</strain>
    </source>
</reference>
<dbReference type="KEGG" id="shc:Shell_0964"/>
<feature type="transmembrane region" description="Helical" evidence="1">
    <location>
        <begin position="87"/>
        <end position="105"/>
    </location>
</feature>
<dbReference type="EMBL" id="CP002051">
    <property type="protein sequence ID" value="ADI32070.1"/>
    <property type="molecule type" value="Genomic_DNA"/>
</dbReference>
<dbReference type="AlphaFoldDB" id="D7D8H4"/>
<evidence type="ECO:0000256" key="1">
    <source>
        <dbReference type="SAM" id="Phobius"/>
    </source>
</evidence>
<gene>
    <name evidence="2" type="ordered locus">Shell_0964</name>
</gene>
<dbReference type="eggNOG" id="arCOG07754">
    <property type="taxonomic scope" value="Archaea"/>
</dbReference>
<sequence>MLSLKHVGKLKLLARSIVFLAGYILSPLSWWNDLFVNIPLAYLLATLIHSLAGIDFPILFSTGYALTNIAGILIMKISITGINKKNMLRDLILTILYSITAYIILENIPGIH</sequence>
<dbReference type="Pfam" id="PF25937">
    <property type="entry name" value="DUF7980"/>
    <property type="match status" value="1"/>
</dbReference>
<proteinExistence type="predicted"/>
<evidence type="ECO:0000313" key="3">
    <source>
        <dbReference type="Proteomes" id="UP000002573"/>
    </source>
</evidence>
<name>D7D8H4_STAHD</name>
<feature type="transmembrane region" description="Helical" evidence="1">
    <location>
        <begin position="51"/>
        <end position="75"/>
    </location>
</feature>
<keyword evidence="3" id="KW-1185">Reference proteome</keyword>
<dbReference type="HOGENOM" id="CLU_2091387_0_0_2"/>
<organism evidence="2 3">
    <name type="scientific">Staphylothermus hellenicus (strain DSM 12710 / JCM 10830 / BK20S6-10-b1 / P8)</name>
    <dbReference type="NCBI Taxonomy" id="591019"/>
    <lineage>
        <taxon>Archaea</taxon>
        <taxon>Thermoproteota</taxon>
        <taxon>Thermoprotei</taxon>
        <taxon>Desulfurococcales</taxon>
        <taxon>Desulfurococcaceae</taxon>
        <taxon>Staphylothermus</taxon>
    </lineage>
</organism>